<comment type="pathway">
    <text evidence="11">Nucleotide-sugar biosynthesis; ADP-L-glycero-beta-D-manno-heptose biosynthesis; ADP-L-glycero-beta-D-manno-heptose from D-glycero-beta-D-manno-heptose 7-phosphate: step 3/4.</text>
</comment>
<dbReference type="Gene3D" id="3.40.1190.20">
    <property type="match status" value="1"/>
</dbReference>
<dbReference type="GO" id="GO:0033786">
    <property type="term" value="F:heptose-1-phosphate adenylyltransferase activity"/>
    <property type="evidence" value="ECO:0007669"/>
    <property type="project" value="UniProtKB-UniRule"/>
</dbReference>
<dbReference type="InterPro" id="IPR011914">
    <property type="entry name" value="RfaE_dom_II"/>
</dbReference>
<dbReference type="AlphaFoldDB" id="A0A248K157"/>
<comment type="similarity">
    <text evidence="11">In the C-terminal section; belongs to the cytidylyltransferase family.</text>
</comment>
<dbReference type="NCBIfam" id="TIGR00125">
    <property type="entry name" value="cyt_tran_rel"/>
    <property type="match status" value="1"/>
</dbReference>
<comment type="subunit">
    <text evidence="11">Homodimer.</text>
</comment>
<name>A0A248K157_9PROT</name>
<feature type="binding site" evidence="11">
    <location>
        <begin position="206"/>
        <end position="209"/>
    </location>
    <ligand>
        <name>ATP</name>
        <dbReference type="ChEBI" id="CHEBI:30616"/>
    </ligand>
</feature>
<dbReference type="GO" id="GO:0033785">
    <property type="term" value="F:heptose 7-phosphate kinase activity"/>
    <property type="evidence" value="ECO:0007669"/>
    <property type="project" value="UniProtKB-UniRule"/>
</dbReference>
<comment type="catalytic activity">
    <reaction evidence="10 11">
        <text>D-glycero-beta-D-manno-heptose 1-phosphate + ATP + H(+) = ADP-D-glycero-beta-D-manno-heptose + diphosphate</text>
        <dbReference type="Rhea" id="RHEA:27465"/>
        <dbReference type="ChEBI" id="CHEBI:15378"/>
        <dbReference type="ChEBI" id="CHEBI:30616"/>
        <dbReference type="ChEBI" id="CHEBI:33019"/>
        <dbReference type="ChEBI" id="CHEBI:59967"/>
        <dbReference type="ChEBI" id="CHEBI:61593"/>
        <dbReference type="EC" id="2.7.7.70"/>
    </reaction>
</comment>
<dbReference type="InterPro" id="IPR004821">
    <property type="entry name" value="Cyt_trans-like"/>
</dbReference>
<dbReference type="Gene3D" id="3.40.50.620">
    <property type="entry name" value="HUPs"/>
    <property type="match status" value="1"/>
</dbReference>
<feature type="domain" description="Carbohydrate kinase PfkB" evidence="12">
    <location>
        <begin position="18"/>
        <end position="317"/>
    </location>
</feature>
<dbReference type="InterPro" id="IPR023030">
    <property type="entry name" value="Bifunc_HldE"/>
</dbReference>
<dbReference type="KEGG" id="nao:Y958_28115"/>
<dbReference type="InterPro" id="IPR011611">
    <property type="entry name" value="PfkB_dom"/>
</dbReference>
<dbReference type="EC" id="2.7.7.70" evidence="11"/>
<dbReference type="EMBL" id="CP022112">
    <property type="protein sequence ID" value="ASG24713.1"/>
    <property type="molecule type" value="Genomic_DNA"/>
</dbReference>
<reference evidence="14 15" key="1">
    <citation type="submission" date="2017-06" db="EMBL/GenBank/DDBJ databases">
        <title>Complete genome sequence of Nitrospirillum amazonense strain CBAmC, an endophytic nitrogen-fixing and plant growth-promoting bacterium, isolated from sugarcane.</title>
        <authorList>
            <person name="Schwab S."/>
            <person name="dos Santos Teixeira K.R."/>
            <person name="Simoes Araujo J.L."/>
            <person name="Soares Vidal M."/>
            <person name="Borges de Freitas H.R."/>
            <person name="Rivello Crivelaro A.L."/>
            <person name="Bueno de Camargo Nunes A."/>
            <person name="dos Santos C.M."/>
            <person name="Palmeira da Silva Rosa D."/>
            <person name="da Silva Padilha D."/>
            <person name="da Silva E."/>
            <person name="Araujo Terra L."/>
            <person name="Soares Mendes V."/>
            <person name="Farinelli L."/>
            <person name="Magalhaes Cruz L."/>
            <person name="Baldani J.I."/>
        </authorList>
    </citation>
    <scope>NUCLEOTIDE SEQUENCE [LARGE SCALE GENOMIC DNA]</scope>
    <source>
        <strain evidence="14 15">CBAmC</strain>
    </source>
</reference>
<evidence type="ECO:0000256" key="4">
    <source>
        <dbReference type="ARBA" id="ARBA00022695"/>
    </source>
</evidence>
<comment type="function">
    <text evidence="2 11">Catalyzes the ADP transfer from ATP to D-glycero-beta-D-manno-heptose 1-phosphate, yielding ADP-D-glycero-beta-D-manno-heptose.</text>
</comment>
<evidence type="ECO:0000313" key="14">
    <source>
        <dbReference type="EMBL" id="ASG24713.1"/>
    </source>
</evidence>
<dbReference type="Pfam" id="PF01467">
    <property type="entry name" value="CTP_transf_like"/>
    <property type="match status" value="1"/>
</dbReference>
<evidence type="ECO:0000313" key="15">
    <source>
        <dbReference type="Proteomes" id="UP000197153"/>
    </source>
</evidence>
<dbReference type="InterPro" id="IPR014729">
    <property type="entry name" value="Rossmann-like_a/b/a_fold"/>
</dbReference>
<dbReference type="NCBIfam" id="TIGR02198">
    <property type="entry name" value="rfaE_dom_I"/>
    <property type="match status" value="1"/>
</dbReference>
<feature type="active site" evidence="11">
    <location>
        <position position="276"/>
    </location>
</feature>
<keyword evidence="7 11" id="KW-0067">ATP-binding</keyword>
<keyword evidence="8 11" id="KW-0511">Multifunctional enzyme</keyword>
<organism evidence="14 15">
    <name type="scientific">Nitrospirillum viridazoti CBAmc</name>
    <dbReference type="NCBI Taxonomy" id="1441467"/>
    <lineage>
        <taxon>Bacteria</taxon>
        <taxon>Pseudomonadati</taxon>
        <taxon>Pseudomonadota</taxon>
        <taxon>Alphaproteobacteria</taxon>
        <taxon>Rhodospirillales</taxon>
        <taxon>Azospirillaceae</taxon>
        <taxon>Nitrospirillum</taxon>
        <taxon>Nitrospirillum viridazoti</taxon>
    </lineage>
</organism>
<evidence type="ECO:0000256" key="9">
    <source>
        <dbReference type="ARBA" id="ARBA00023277"/>
    </source>
</evidence>
<dbReference type="GO" id="GO:0005829">
    <property type="term" value="C:cytosol"/>
    <property type="evidence" value="ECO:0007669"/>
    <property type="project" value="TreeGrafter"/>
</dbReference>
<proteinExistence type="inferred from homology"/>
<comment type="catalytic activity">
    <reaction evidence="11">
        <text>D-glycero-beta-D-manno-heptose 7-phosphate + ATP = D-glycero-beta-D-manno-heptose 1,7-bisphosphate + ADP + H(+)</text>
        <dbReference type="Rhea" id="RHEA:27473"/>
        <dbReference type="ChEBI" id="CHEBI:15378"/>
        <dbReference type="ChEBI" id="CHEBI:30616"/>
        <dbReference type="ChEBI" id="CHEBI:60204"/>
        <dbReference type="ChEBI" id="CHEBI:60208"/>
        <dbReference type="ChEBI" id="CHEBI:456216"/>
        <dbReference type="EC" id="2.7.1.167"/>
    </reaction>
</comment>
<evidence type="ECO:0000256" key="5">
    <source>
        <dbReference type="ARBA" id="ARBA00022741"/>
    </source>
</evidence>
<evidence type="ECO:0000256" key="7">
    <source>
        <dbReference type="ARBA" id="ARBA00022840"/>
    </source>
</evidence>
<dbReference type="InterPro" id="IPR029056">
    <property type="entry name" value="Ribokinase-like"/>
</dbReference>
<dbReference type="HAMAP" id="MF_01603">
    <property type="entry name" value="HldE"/>
    <property type="match status" value="1"/>
</dbReference>
<sequence length="489" mass="51256">MSRFVGLSSTVEGLAGGRVMVIGDVMLDRFVRGKVGRISPEAPVPVLRNAHEDVMLGGAGNVVRNITALGGHVVFGGVIGGDAAGVRVSQLVAADAQVTPILQVDTQRRTSEKTRFVADGHHLLRSDWDSEEAVAEDTHRGLVTAMAAHLSGVDVVILSDYGKGVFTPPVLKELIALAREAGKPVIVDPKSADYSIYRGATLVTPNRAELALAVGHNPRTTEEIVAAAATLMRDHGIEGMLVTRSEEGMTLVRGDGTSLNVQAEAKEVFDVSGAGDTVVSVIAAALATGADIAEAVELANVAAGLVVAKVGTAVVSPAELLHALAEQDDRQNLSKVLGGAELREQIGRWRRRGLKVGFTNGCFDLIHPGHVQLLAAARATCDRLIVGLNSDASVRRLKGPERPIQDERSRAIVLAAFGSVDAVALFEDDTPLALITEVMPDVLIKGADYTIDQVVGADVVQANGGRVALVELVPNQSTTGIAKRIRVTG</sequence>
<evidence type="ECO:0000259" key="13">
    <source>
        <dbReference type="Pfam" id="PF01467"/>
    </source>
</evidence>
<dbReference type="PANTHER" id="PTHR46969">
    <property type="entry name" value="BIFUNCTIONAL PROTEIN HLDE"/>
    <property type="match status" value="1"/>
</dbReference>
<dbReference type="RefSeq" id="WP_088875122.1">
    <property type="nucleotide sequence ID" value="NZ_CP022112.1"/>
</dbReference>
<keyword evidence="4 11" id="KW-0548">Nucleotidyltransferase</keyword>
<keyword evidence="15" id="KW-1185">Reference proteome</keyword>
<dbReference type="Proteomes" id="UP000197153">
    <property type="component" value="Chromosome 3"/>
</dbReference>
<dbReference type="GO" id="GO:0016773">
    <property type="term" value="F:phosphotransferase activity, alcohol group as acceptor"/>
    <property type="evidence" value="ECO:0007669"/>
    <property type="project" value="InterPro"/>
</dbReference>
<keyword evidence="3 11" id="KW-0808">Transferase</keyword>
<accession>A0A248K157</accession>
<dbReference type="GO" id="GO:0005524">
    <property type="term" value="F:ATP binding"/>
    <property type="evidence" value="ECO:0007669"/>
    <property type="project" value="UniProtKB-UniRule"/>
</dbReference>
<evidence type="ECO:0000256" key="11">
    <source>
        <dbReference type="HAMAP-Rule" id="MF_01603"/>
    </source>
</evidence>
<dbReference type="PANTHER" id="PTHR46969:SF1">
    <property type="entry name" value="BIFUNCTIONAL PROTEIN HLDE"/>
    <property type="match status" value="1"/>
</dbReference>
<evidence type="ECO:0000256" key="2">
    <source>
        <dbReference type="ARBA" id="ARBA00003753"/>
    </source>
</evidence>
<comment type="similarity">
    <text evidence="11">In the N-terminal section; belongs to the carbohydrate kinase PfkB family.</text>
</comment>
<dbReference type="CDD" id="cd01172">
    <property type="entry name" value="RfaE_like"/>
    <property type="match status" value="1"/>
</dbReference>
<keyword evidence="6 11" id="KW-0418">Kinase</keyword>
<keyword evidence="9 11" id="KW-0119">Carbohydrate metabolism</keyword>
<dbReference type="UniPathway" id="UPA00356">
    <property type="reaction ID" value="UER00437"/>
</dbReference>
<protein>
    <recommendedName>
        <fullName evidence="11">Bifunctional protein HldE</fullName>
    </recommendedName>
    <domain>
        <recommendedName>
            <fullName evidence="11">D-beta-D-heptose 7-phosphate kinase</fullName>
            <ecNumber evidence="11">2.7.1.167</ecNumber>
        </recommendedName>
        <alternativeName>
            <fullName evidence="11">D-beta-D-heptose 7-phosphotransferase</fullName>
        </alternativeName>
        <alternativeName>
            <fullName evidence="11">D-glycero-beta-D-manno-heptose-7-phosphate kinase</fullName>
        </alternativeName>
    </domain>
    <domain>
        <recommendedName>
            <fullName evidence="11">D-beta-D-heptose 1-phosphate adenylyltransferase</fullName>
            <ecNumber evidence="11">2.7.7.70</ecNumber>
        </recommendedName>
        <alternativeName>
            <fullName evidence="11">D-glycero-beta-D-manno-heptose 1-phosphate adenylyltransferase</fullName>
        </alternativeName>
    </domain>
</protein>
<dbReference type="InterPro" id="IPR011913">
    <property type="entry name" value="RfaE_dom_I"/>
</dbReference>
<dbReference type="EC" id="2.7.1.167" evidence="11"/>
<evidence type="ECO:0000259" key="12">
    <source>
        <dbReference type="Pfam" id="PF00294"/>
    </source>
</evidence>
<evidence type="ECO:0000256" key="10">
    <source>
        <dbReference type="ARBA" id="ARBA00047428"/>
    </source>
</evidence>
<comment type="function">
    <text evidence="1 11">Catalyzes the phosphorylation of D-glycero-D-manno-heptose 7-phosphate at the C-1 position to selectively form D-glycero-beta-D-manno-heptose-1,7-bisphosphate.</text>
</comment>
<dbReference type="GO" id="GO:0097171">
    <property type="term" value="P:ADP-L-glycero-beta-D-manno-heptose biosynthetic process"/>
    <property type="evidence" value="ECO:0007669"/>
    <property type="project" value="UniProtKB-UniPathway"/>
</dbReference>
<gene>
    <name evidence="11" type="primary">hldE</name>
    <name evidence="14" type="ORF">Y958_28115</name>
</gene>
<evidence type="ECO:0000256" key="3">
    <source>
        <dbReference type="ARBA" id="ARBA00022679"/>
    </source>
</evidence>
<keyword evidence="5 11" id="KW-0547">Nucleotide-binding</keyword>
<evidence type="ECO:0000256" key="6">
    <source>
        <dbReference type="ARBA" id="ARBA00022777"/>
    </source>
</evidence>
<dbReference type="Pfam" id="PF00294">
    <property type="entry name" value="PfkB"/>
    <property type="match status" value="1"/>
</dbReference>
<feature type="region of interest" description="Ribokinase" evidence="11">
    <location>
        <begin position="1"/>
        <end position="334"/>
    </location>
</feature>
<dbReference type="NCBIfam" id="TIGR02199">
    <property type="entry name" value="rfaE_dom_II"/>
    <property type="match status" value="1"/>
</dbReference>
<comment type="pathway">
    <text evidence="11">Nucleotide-sugar biosynthesis; ADP-L-glycero-beta-D-manno-heptose biosynthesis; ADP-L-glycero-beta-D-manno-heptose from D-glycero-beta-D-manno-heptose 7-phosphate: step 1/4.</text>
</comment>
<evidence type="ECO:0000256" key="1">
    <source>
        <dbReference type="ARBA" id="ARBA00002319"/>
    </source>
</evidence>
<feature type="region of interest" description="Cytidylyltransferase" evidence="11">
    <location>
        <begin position="358"/>
        <end position="489"/>
    </location>
</feature>
<feature type="domain" description="Cytidyltransferase-like" evidence="13">
    <location>
        <begin position="358"/>
        <end position="453"/>
    </location>
</feature>
<dbReference type="SUPFAM" id="SSF53613">
    <property type="entry name" value="Ribokinase-like"/>
    <property type="match status" value="1"/>
</dbReference>
<dbReference type="SUPFAM" id="SSF52374">
    <property type="entry name" value="Nucleotidylyl transferase"/>
    <property type="match status" value="1"/>
</dbReference>
<evidence type="ECO:0000256" key="8">
    <source>
        <dbReference type="ARBA" id="ARBA00023268"/>
    </source>
</evidence>